<accession>A9KGE9</accession>
<dbReference type="Gene3D" id="3.90.1010.10">
    <property type="match status" value="1"/>
</dbReference>
<dbReference type="NCBIfam" id="TIGR01994">
    <property type="entry name" value="SUF_scaf_2"/>
    <property type="match status" value="1"/>
</dbReference>
<dbReference type="SUPFAM" id="SSF82649">
    <property type="entry name" value="SufE/NifU"/>
    <property type="match status" value="1"/>
</dbReference>
<reference evidence="3 4" key="1">
    <citation type="journal article" date="2009" name="Infect. Immun.">
        <title>Comparative genomics reveal extensive transposon-mediated genomic plasticity and diversity among potential effector proteins within the genus Coxiella.</title>
        <authorList>
            <person name="Beare P.A."/>
            <person name="Unsworth N."/>
            <person name="Andoh M."/>
            <person name="Voth D.E."/>
            <person name="Omsland A."/>
            <person name="Gilk S.D."/>
            <person name="Williams K.P."/>
            <person name="Sobral B.W."/>
            <person name="Kupko J.J.III."/>
            <person name="Porcella S.F."/>
            <person name="Samuel J.E."/>
            <person name="Heinzen R.A."/>
        </authorList>
    </citation>
    <scope>NUCLEOTIDE SEQUENCE [LARGE SCALE GENOMIC DNA]</scope>
    <source>
        <strain evidence="3 4">Dugway 5J108-111</strain>
    </source>
</reference>
<dbReference type="FunFam" id="3.90.1010.10:FF:000002">
    <property type="entry name" value="Iron-sulfur cluster assembly scaffold protein NifU"/>
    <property type="match status" value="1"/>
</dbReference>
<evidence type="ECO:0000313" key="3">
    <source>
        <dbReference type="EMBL" id="ABS77997.2"/>
    </source>
</evidence>
<dbReference type="Proteomes" id="UP000008555">
    <property type="component" value="Chromosome"/>
</dbReference>
<evidence type="ECO:0000256" key="1">
    <source>
        <dbReference type="ARBA" id="ARBA00006420"/>
    </source>
</evidence>
<evidence type="ECO:0000259" key="2">
    <source>
        <dbReference type="Pfam" id="PF01592"/>
    </source>
</evidence>
<dbReference type="AlphaFoldDB" id="A9KGE9"/>
<proteinExistence type="inferred from homology"/>
<dbReference type="Pfam" id="PF01592">
    <property type="entry name" value="NifU_N"/>
    <property type="match status" value="1"/>
</dbReference>
<dbReference type="EMBL" id="CP000733">
    <property type="protein sequence ID" value="ABS77997.2"/>
    <property type="molecule type" value="Genomic_DNA"/>
</dbReference>
<name>A9KGE9_COXBN</name>
<dbReference type="HOGENOM" id="CLU_079283_4_0_6"/>
<dbReference type="KEGG" id="cbd:CBUD_1444"/>
<evidence type="ECO:0000313" key="4">
    <source>
        <dbReference type="Proteomes" id="UP000008555"/>
    </source>
</evidence>
<sequence length="158" mass="17412">MDSGIEIEKTMSDLNDLYHQLIIDHGRNPRHFGRLEMPTHTHEGYNPLCGDRLTVFFQEKNGVITDARFEGSGCAISMASASLMMEALKGKSIQAAEILFSQFHDLVTGTKRETAQLGKLAVLAGVAEYPARVKCATLCWHTALAALHHNTTTLVKTE</sequence>
<dbReference type="GO" id="GO:0051536">
    <property type="term" value="F:iron-sulfur cluster binding"/>
    <property type="evidence" value="ECO:0007669"/>
    <property type="project" value="InterPro"/>
</dbReference>
<dbReference type="InterPro" id="IPR002871">
    <property type="entry name" value="NIF_FeS_clus_asmbl_NifU_N"/>
</dbReference>
<gene>
    <name evidence="3" type="primary">iscU</name>
    <name evidence="3" type="ordered locus">CBUD_1444</name>
</gene>
<feature type="domain" description="NIF system FeS cluster assembly NifU N-terminal" evidence="2">
    <location>
        <begin position="18"/>
        <end position="135"/>
    </location>
</feature>
<organism evidence="3 4">
    <name type="scientific">Coxiella burnetii (strain Dugway 5J108-111)</name>
    <dbReference type="NCBI Taxonomy" id="434922"/>
    <lineage>
        <taxon>Bacteria</taxon>
        <taxon>Pseudomonadati</taxon>
        <taxon>Pseudomonadota</taxon>
        <taxon>Gammaproteobacteria</taxon>
        <taxon>Legionellales</taxon>
        <taxon>Coxiellaceae</taxon>
        <taxon>Coxiella</taxon>
    </lineage>
</organism>
<protein>
    <submittedName>
        <fullName evidence="3">IscU</fullName>
    </submittedName>
</protein>
<dbReference type="PANTHER" id="PTHR10093">
    <property type="entry name" value="IRON-SULFUR CLUSTER ASSEMBLY ENZYME NIFU HOMOLOG"/>
    <property type="match status" value="1"/>
</dbReference>
<comment type="similarity">
    <text evidence="1">Belongs to the NifU family.</text>
</comment>
<dbReference type="GO" id="GO:0005506">
    <property type="term" value="F:iron ion binding"/>
    <property type="evidence" value="ECO:0007669"/>
    <property type="project" value="InterPro"/>
</dbReference>
<dbReference type="CDD" id="cd06664">
    <property type="entry name" value="IscU_like"/>
    <property type="match status" value="1"/>
</dbReference>
<dbReference type="GO" id="GO:0016226">
    <property type="term" value="P:iron-sulfur cluster assembly"/>
    <property type="evidence" value="ECO:0007669"/>
    <property type="project" value="InterPro"/>
</dbReference>